<evidence type="ECO:0000256" key="6">
    <source>
        <dbReference type="SAM" id="SignalP"/>
    </source>
</evidence>
<name>A0A432Z4I6_9GAMM</name>
<dbReference type="SUPFAM" id="SSF56235">
    <property type="entry name" value="N-terminal nucleophile aminohydrolases (Ntn hydrolases)"/>
    <property type="match status" value="1"/>
</dbReference>
<evidence type="ECO:0000256" key="3">
    <source>
        <dbReference type="ARBA" id="ARBA00022801"/>
    </source>
</evidence>
<dbReference type="InterPro" id="IPR002692">
    <property type="entry name" value="S45"/>
</dbReference>
<dbReference type="Gene3D" id="1.10.1400.10">
    <property type="match status" value="1"/>
</dbReference>
<reference evidence="7 8" key="1">
    <citation type="journal article" date="2011" name="Front. Microbiol.">
        <title>Genomic signatures of strain selection and enhancement in Bacillus atrophaeus var. globigii, a historical biowarfare simulant.</title>
        <authorList>
            <person name="Gibbons H.S."/>
            <person name="Broomall S.M."/>
            <person name="McNew L.A."/>
            <person name="Daligault H."/>
            <person name="Chapman C."/>
            <person name="Bruce D."/>
            <person name="Karavis M."/>
            <person name="Krepps M."/>
            <person name="McGregor P.A."/>
            <person name="Hong C."/>
            <person name="Park K.H."/>
            <person name="Akmal A."/>
            <person name="Feldman A."/>
            <person name="Lin J.S."/>
            <person name="Chang W.E."/>
            <person name="Higgs B.W."/>
            <person name="Demirev P."/>
            <person name="Lindquist J."/>
            <person name="Liem A."/>
            <person name="Fochler E."/>
            <person name="Read T.D."/>
            <person name="Tapia R."/>
            <person name="Johnson S."/>
            <person name="Bishop-Lilly K.A."/>
            <person name="Detter C."/>
            <person name="Han C."/>
            <person name="Sozhamannan S."/>
            <person name="Rosenzweig C.N."/>
            <person name="Skowronski E.W."/>
        </authorList>
    </citation>
    <scope>NUCLEOTIDE SEQUENCE [LARGE SCALE GENOMIC DNA]</scope>
    <source>
        <strain evidence="7 8">CL-SP19</strain>
    </source>
</reference>
<dbReference type="InterPro" id="IPR029055">
    <property type="entry name" value="Ntn_hydrolases_N"/>
</dbReference>
<evidence type="ECO:0000313" key="7">
    <source>
        <dbReference type="EMBL" id="RUO72800.1"/>
    </source>
</evidence>
<dbReference type="Proteomes" id="UP000287908">
    <property type="component" value="Unassembled WGS sequence"/>
</dbReference>
<dbReference type="RefSeq" id="WP_126785648.1">
    <property type="nucleotide sequence ID" value="NZ_PIQF01000005.1"/>
</dbReference>
<accession>A0A432Z4I6</accession>
<comment type="similarity">
    <text evidence="1">Belongs to the peptidase S45 family.</text>
</comment>
<evidence type="ECO:0000256" key="5">
    <source>
        <dbReference type="SAM" id="MobiDB-lite"/>
    </source>
</evidence>
<dbReference type="Gene3D" id="1.10.439.10">
    <property type="entry name" value="Penicillin Amidohydrolase, domain 1"/>
    <property type="match status" value="1"/>
</dbReference>
<feature type="signal peptide" evidence="6">
    <location>
        <begin position="1"/>
        <end position="21"/>
    </location>
</feature>
<organism evidence="7 8">
    <name type="scientific">Idiomarina seosinensis</name>
    <dbReference type="NCBI Taxonomy" id="281739"/>
    <lineage>
        <taxon>Bacteria</taxon>
        <taxon>Pseudomonadati</taxon>
        <taxon>Pseudomonadota</taxon>
        <taxon>Gammaproteobacteria</taxon>
        <taxon>Alteromonadales</taxon>
        <taxon>Idiomarinaceae</taxon>
        <taxon>Idiomarina</taxon>
    </lineage>
</organism>
<dbReference type="InterPro" id="IPR043146">
    <property type="entry name" value="Penicillin_amidase_N_B-knob"/>
</dbReference>
<dbReference type="AlphaFoldDB" id="A0A432Z4I6"/>
<keyword evidence="2 6" id="KW-0732">Signal</keyword>
<keyword evidence="4" id="KW-0865">Zymogen</keyword>
<dbReference type="PANTHER" id="PTHR34218">
    <property type="entry name" value="PEPTIDASE S45 PENICILLIN AMIDASE"/>
    <property type="match status" value="1"/>
</dbReference>
<feature type="region of interest" description="Disordered" evidence="5">
    <location>
        <begin position="37"/>
        <end position="57"/>
    </location>
</feature>
<evidence type="ECO:0000313" key="8">
    <source>
        <dbReference type="Proteomes" id="UP000287908"/>
    </source>
</evidence>
<evidence type="ECO:0000256" key="4">
    <source>
        <dbReference type="ARBA" id="ARBA00023145"/>
    </source>
</evidence>
<dbReference type="EMBL" id="PIQF01000005">
    <property type="protein sequence ID" value="RUO72800.1"/>
    <property type="molecule type" value="Genomic_DNA"/>
</dbReference>
<comment type="caution">
    <text evidence="7">The sequence shown here is derived from an EMBL/GenBank/DDBJ whole genome shotgun (WGS) entry which is preliminary data.</text>
</comment>
<dbReference type="OrthoDB" id="9760084at2"/>
<dbReference type="Gene3D" id="3.60.20.10">
    <property type="entry name" value="Glutamine Phosphoribosylpyrophosphate, subunit 1, domain 1"/>
    <property type="match status" value="1"/>
</dbReference>
<dbReference type="CDD" id="cd01936">
    <property type="entry name" value="Ntn_CA"/>
    <property type="match status" value="1"/>
</dbReference>
<dbReference type="InterPro" id="IPR023343">
    <property type="entry name" value="Penicillin_amidase_dom1"/>
</dbReference>
<evidence type="ECO:0000256" key="1">
    <source>
        <dbReference type="ARBA" id="ARBA00006586"/>
    </source>
</evidence>
<dbReference type="PANTHER" id="PTHR34218:SF3">
    <property type="entry name" value="ACYL-HOMOSERINE LACTONE ACYLASE PVDQ"/>
    <property type="match status" value="1"/>
</dbReference>
<dbReference type="Gene3D" id="2.30.120.10">
    <property type="match status" value="1"/>
</dbReference>
<dbReference type="InterPro" id="IPR043147">
    <property type="entry name" value="Penicillin_amidase_A-knob"/>
</dbReference>
<feature type="chain" id="PRO_5019144196" evidence="6">
    <location>
        <begin position="22"/>
        <end position="849"/>
    </location>
</feature>
<gene>
    <name evidence="7" type="ORF">CWI81_12530</name>
</gene>
<evidence type="ECO:0000256" key="2">
    <source>
        <dbReference type="ARBA" id="ARBA00022729"/>
    </source>
</evidence>
<dbReference type="PROSITE" id="PS51257">
    <property type="entry name" value="PROKAR_LIPOPROTEIN"/>
    <property type="match status" value="1"/>
</dbReference>
<keyword evidence="8" id="KW-1185">Reference proteome</keyword>
<sequence length="849" mass="92608">MNLPKKTLLYKGMLMAGVVTLAGCNFDNDVPEYEAPPVAEEPDYSSPLPDQEPLSTFDDDGQLQADISWTTYGVPYVTADNLESMAFGVGYAYAQDNLCILADQIVKFNSQRSQFFGPDNPIGSGNSQNLIDDFGFLALGIRDNAEQGYDSLSEESQALLEGYAAGYNKYLGDTPTASLDPQCAGQPFVREITPVDVLTYAQGVALLPGASNFTGAIFAAAPPGEDFSPTPVMSSDQTASIDLQPVAIEMPEANPTEMGSNGWAIGRDLSATGQGMLLANPHFPHTGNQRFWQFGIEIPGELKVAGGSLSGMPGVVNIGFNENVAWTHTFSTANRFVVHQLELDPADDNNLTYLVDGEPKEMTTKTHQIQVNVGGGQTITLEKTSYHSEFGAIIKVPGSPITWGVDDFGKEVAYAIYDANLPNYEVLDHWLAMNRARNIEEYRQSYIDYTGTVFNNAMAVDDDGDAFFTDGSSVPNISDDALAAWQDNQLLQGISSTAGFPVMPGNSAMFKADGKMPFSRAPSLLRTDFVQNSNNSYWLTNPAEPIDDVATLWGPTDNEQSWRSRLGQKMLAEGGSVDGKFTREDIAEKLLSNRSFLAEEVLEPLLSLCERQGEQPVSTVAGEQNIKPACDVLAQWDGTMNKDSVGAMLFREFATEFANDPKWTVDFDPQDPLNTPRGLANNVSVLSDLGNAMVRIESLGLSIDAPLGEVQFVERALPTGQPSGQRLPWGGANNIEGGFNVFRANTGSDGTIYPRLIYPEVDGSNLTEAGLGYHISYGSSWMFTMEFTEEGPLAHGLLSYSQSRNIYSDHYLDQTLLYSQEPQLRPIWFDNAEVEENAIRQETINLTTE</sequence>
<dbReference type="GO" id="GO:0016811">
    <property type="term" value="F:hydrolase activity, acting on carbon-nitrogen (but not peptide) bonds, in linear amides"/>
    <property type="evidence" value="ECO:0007669"/>
    <property type="project" value="InterPro"/>
</dbReference>
<dbReference type="Pfam" id="PF01804">
    <property type="entry name" value="Penicil_amidase"/>
    <property type="match status" value="1"/>
</dbReference>
<keyword evidence="3" id="KW-0378">Hydrolase</keyword>
<proteinExistence type="inferred from homology"/>
<protein>
    <submittedName>
        <fullName evidence="7">Acylase</fullName>
    </submittedName>
</protein>
<dbReference type="GO" id="GO:0017000">
    <property type="term" value="P:antibiotic biosynthetic process"/>
    <property type="evidence" value="ECO:0007669"/>
    <property type="project" value="InterPro"/>
</dbReference>